<proteinExistence type="predicted"/>
<evidence type="ECO:0000313" key="1">
    <source>
        <dbReference type="EMBL" id="MFK9080878.1"/>
    </source>
</evidence>
<protein>
    <submittedName>
        <fullName evidence="1">Uncharacterized protein</fullName>
    </submittedName>
</protein>
<keyword evidence="2" id="KW-1185">Reference proteome</keyword>
<accession>A0ACC7MS48</accession>
<reference evidence="1" key="1">
    <citation type="submission" date="2024-11" db="EMBL/GenBank/DDBJ databases">
        <authorList>
            <person name="Lucas J.A."/>
        </authorList>
    </citation>
    <scope>NUCLEOTIDE SEQUENCE</scope>
    <source>
        <strain evidence="1">Z 8.8</strain>
    </source>
</reference>
<name>A0ACC7MS48_9PSED</name>
<dbReference type="EMBL" id="JBJHQE010000012">
    <property type="protein sequence ID" value="MFK9080878.1"/>
    <property type="molecule type" value="Genomic_DNA"/>
</dbReference>
<sequence>MTDSPVTLYPLGQRHPARLPSIACYIEVGCQAGDWPVCHYPWQPKTPKRLKRMKILKKMFANRKAFDYISAPRQTEHV</sequence>
<gene>
    <name evidence="1" type="ORF">ACJEBM_09355</name>
</gene>
<dbReference type="Proteomes" id="UP001622950">
    <property type="component" value="Unassembled WGS sequence"/>
</dbReference>
<organism evidence="1 2">
    <name type="scientific">Pseudomonas neuropathica</name>
    <dbReference type="NCBI Taxonomy" id="2730425"/>
    <lineage>
        <taxon>Bacteria</taxon>
        <taxon>Pseudomonadati</taxon>
        <taxon>Pseudomonadota</taxon>
        <taxon>Gammaproteobacteria</taxon>
        <taxon>Pseudomonadales</taxon>
        <taxon>Pseudomonadaceae</taxon>
        <taxon>Pseudomonas</taxon>
    </lineage>
</organism>
<comment type="caution">
    <text evidence="1">The sequence shown here is derived from an EMBL/GenBank/DDBJ whole genome shotgun (WGS) entry which is preliminary data.</text>
</comment>
<evidence type="ECO:0000313" key="2">
    <source>
        <dbReference type="Proteomes" id="UP001622950"/>
    </source>
</evidence>